<protein>
    <submittedName>
        <fullName evidence="2">SpoIID/LytB domain-containing protein</fullName>
    </submittedName>
</protein>
<dbReference type="Pfam" id="PF08486">
    <property type="entry name" value="SpoIID"/>
    <property type="match status" value="1"/>
</dbReference>
<dbReference type="EMBL" id="CP098611">
    <property type="protein sequence ID" value="USR90364.1"/>
    <property type="molecule type" value="Genomic_DNA"/>
</dbReference>
<dbReference type="Proteomes" id="UP001056708">
    <property type="component" value="Chromosome"/>
</dbReference>
<reference evidence="2" key="1">
    <citation type="submission" date="2022-06" db="EMBL/GenBank/DDBJ databases">
        <title>Genome sequence of Phormidium yuhuli AB48 isolated from an industrial photobioreactor environment.</title>
        <authorList>
            <person name="Qiu Y."/>
            <person name="Noonan A.J.C."/>
            <person name="Dofher K."/>
            <person name="Koch M."/>
            <person name="Kieft B."/>
            <person name="Lin X."/>
            <person name="Ziels R.M."/>
            <person name="Hallam S.J."/>
        </authorList>
    </citation>
    <scope>NUCLEOTIDE SEQUENCE</scope>
    <source>
        <strain evidence="2">AB48</strain>
    </source>
</reference>
<dbReference type="NCBIfam" id="TIGR02669">
    <property type="entry name" value="SpoIID_LytB"/>
    <property type="match status" value="1"/>
</dbReference>
<dbReference type="PANTHER" id="PTHR30032:SF4">
    <property type="entry name" value="AMIDASE ENHANCER"/>
    <property type="match status" value="1"/>
</dbReference>
<evidence type="ECO:0000259" key="1">
    <source>
        <dbReference type="Pfam" id="PF08486"/>
    </source>
</evidence>
<dbReference type="RefSeq" id="WP_252662396.1">
    <property type="nucleotide sequence ID" value="NZ_CP098611.1"/>
</dbReference>
<sequence length="542" mass="61176">MVSAHYSSRAISLKAFSHPGLTRLLLTSLFWLSGAAVGLAGEFTIDVGVVQRFGEEASDRLILRDGGGGTLTVTFEGGDGTPQTQELENLTLELVTQPLSQPVLEEQVVLSTHRSFENAEQEAREWRDRGIEVEIAQPSDIWQVWAHRDVYQTPLLRRLLIETLERQGFEIAYLNNQVRDRRYQAGWEADGFRHNRDHLRVNASSGTIQVTTPRVQRTYGGQMQLQPNAYGSYTLVNTVPIETYLRGVVPHEIGPNAPYTAVEAQAIIARTYALRNLHRFAIDDYELCADTHCQVYWGLDNTVSRADQAIAATSGLVLTYNNEPIDALYSSTTGGVTSPFEDVWLGDSRPYLVARIDAPTNIWNLANTPLNDEENFRKFMALQEGFNESNWNTFRWRESTSLEEMTEFLKRYYRRNNRPINFNEVQEVAIVERAASGRILKMTITTDAGVIEVPNDEIRNAFYPPISTFFYIEPIYKEDGDERVLDGYTFVGGGFGHGVGLSQTGSYNLANLGWSSAEILEFYYPGTQLQPLAEISHIFQDR</sequence>
<name>A0ABY5AME7_9CYAN</name>
<feature type="domain" description="Sporulation stage II protein D amidase enhancer LytB N-terminal" evidence="1">
    <location>
        <begin position="231"/>
        <end position="320"/>
    </location>
</feature>
<evidence type="ECO:0000313" key="2">
    <source>
        <dbReference type="EMBL" id="USR90364.1"/>
    </source>
</evidence>
<dbReference type="InterPro" id="IPR013693">
    <property type="entry name" value="SpoIID/LytB_N"/>
</dbReference>
<organism evidence="2 3">
    <name type="scientific">Phormidium yuhuli AB48</name>
    <dbReference type="NCBI Taxonomy" id="2940671"/>
    <lineage>
        <taxon>Bacteria</taxon>
        <taxon>Bacillati</taxon>
        <taxon>Cyanobacteriota</taxon>
        <taxon>Cyanophyceae</taxon>
        <taxon>Oscillatoriophycideae</taxon>
        <taxon>Oscillatoriales</taxon>
        <taxon>Oscillatoriaceae</taxon>
        <taxon>Phormidium</taxon>
        <taxon>Phormidium yuhuli</taxon>
    </lineage>
</organism>
<proteinExistence type="predicted"/>
<gene>
    <name evidence="2" type="ORF">NEA10_16190</name>
</gene>
<dbReference type="InterPro" id="IPR013486">
    <property type="entry name" value="SpoIID/LytB"/>
</dbReference>
<dbReference type="PANTHER" id="PTHR30032">
    <property type="entry name" value="N-ACETYLMURAMOYL-L-ALANINE AMIDASE-RELATED"/>
    <property type="match status" value="1"/>
</dbReference>
<keyword evidence="3" id="KW-1185">Reference proteome</keyword>
<dbReference type="InterPro" id="IPR051922">
    <property type="entry name" value="Bact_Sporulation_Assoc"/>
</dbReference>
<evidence type="ECO:0000313" key="3">
    <source>
        <dbReference type="Proteomes" id="UP001056708"/>
    </source>
</evidence>
<accession>A0ABY5AME7</accession>